<evidence type="ECO:0000313" key="2">
    <source>
        <dbReference type="EMBL" id="MDO7930463.1"/>
    </source>
</evidence>
<comment type="caution">
    <text evidence="1">The sequence shown here is derived from an EMBL/GenBank/DDBJ whole genome shotgun (WGS) entry which is preliminary data.</text>
</comment>
<name>A0ABT9CY58_9PSED</name>
<gene>
    <name evidence="1" type="ORF">Q6A51_27105</name>
    <name evidence="2" type="ORF">Q6A51_27230</name>
</gene>
<sequence>MPTPTVHSNAFNFLSALQAGVDPRTGQYTCVITLPELKANHLCGPTVPLSLGFSPMSPRNIGFGKGWSVRLSHFDTVSRILSLSTGETF</sequence>
<dbReference type="Proteomes" id="UP001223016">
    <property type="component" value="Unassembled WGS sequence"/>
</dbReference>
<dbReference type="EMBL" id="JAUQOO010000043">
    <property type="protein sequence ID" value="MDO7930443.1"/>
    <property type="molecule type" value="Genomic_DNA"/>
</dbReference>
<reference evidence="1 3" key="1">
    <citation type="submission" date="2023-07" db="EMBL/GenBank/DDBJ databases">
        <title>Identification of four novel Pseudomonas species associated with bacterial leaf spot of cucurbits.</title>
        <authorList>
            <person name="Fullem K.R."/>
        </authorList>
    </citation>
    <scope>NUCLEOTIDE SEQUENCE [LARGE SCALE GENOMIC DNA]</scope>
    <source>
        <strain evidence="1 3">KFB 138</strain>
    </source>
</reference>
<dbReference type="RefSeq" id="WP_304576168.1">
    <property type="nucleotide sequence ID" value="NZ_JAUQOO010000043.1"/>
</dbReference>
<organism evidence="1 3">
    <name type="scientific">Pseudomonas serbiensis</name>
    <dbReference type="NCBI Taxonomy" id="3064350"/>
    <lineage>
        <taxon>Bacteria</taxon>
        <taxon>Pseudomonadati</taxon>
        <taxon>Pseudomonadota</taxon>
        <taxon>Gammaproteobacteria</taxon>
        <taxon>Pseudomonadales</taxon>
        <taxon>Pseudomonadaceae</taxon>
        <taxon>Pseudomonas</taxon>
    </lineage>
</organism>
<accession>A0ABT9CY58</accession>
<protein>
    <submittedName>
        <fullName evidence="1">Uncharacterized protein</fullName>
    </submittedName>
</protein>
<evidence type="ECO:0000313" key="3">
    <source>
        <dbReference type="Proteomes" id="UP001223016"/>
    </source>
</evidence>
<dbReference type="EMBL" id="JAUQOO010000052">
    <property type="protein sequence ID" value="MDO7930463.1"/>
    <property type="molecule type" value="Genomic_DNA"/>
</dbReference>
<keyword evidence="3" id="KW-1185">Reference proteome</keyword>
<feature type="non-terminal residue" evidence="1">
    <location>
        <position position="89"/>
    </location>
</feature>
<proteinExistence type="predicted"/>
<evidence type="ECO:0000313" key="1">
    <source>
        <dbReference type="EMBL" id="MDO7930443.1"/>
    </source>
</evidence>